<feature type="compositionally biased region" description="Basic and acidic residues" evidence="1">
    <location>
        <begin position="61"/>
        <end position="106"/>
    </location>
</feature>
<sequence>MPRYNDMPERDSRGRFVSDDDRRGSSRSGGSSGSNDRERDSRGRFMSDEDSGGRGRSGRGGYDDRDQRGRYEDEDRGRGSRSMGRYDDDDRRSSRGRGDDYSRDHGQGGWFGDYEGHSEASRRGWEHRREDDRGSGGRSSSRYDDDDRRSSRGRGDDYSRDHGQGGWFGDPEGHSEASRRGWENRRDDDRGSGSRSSSRYEDDDRRSSRGRGRDDDYGRDHGQGGWFGDSEGHSEASRRGWENRRR</sequence>
<evidence type="ECO:0000313" key="3">
    <source>
        <dbReference type="Proteomes" id="UP000628984"/>
    </source>
</evidence>
<name>A0A918J2V7_9RHOB</name>
<reference evidence="2" key="1">
    <citation type="journal article" date="2014" name="Int. J. Syst. Evol. Microbiol.">
        <title>Complete genome sequence of Corynebacterium casei LMG S-19264T (=DSM 44701T), isolated from a smear-ripened cheese.</title>
        <authorList>
            <consortium name="US DOE Joint Genome Institute (JGI-PGF)"/>
            <person name="Walter F."/>
            <person name="Albersmeier A."/>
            <person name="Kalinowski J."/>
            <person name="Ruckert C."/>
        </authorList>
    </citation>
    <scope>NUCLEOTIDE SEQUENCE</scope>
    <source>
        <strain evidence="2">KCTC 23714</strain>
    </source>
</reference>
<proteinExistence type="predicted"/>
<feature type="compositionally biased region" description="Basic and acidic residues" evidence="1">
    <location>
        <begin position="171"/>
        <end position="222"/>
    </location>
</feature>
<reference evidence="2" key="2">
    <citation type="submission" date="2020-09" db="EMBL/GenBank/DDBJ databases">
        <authorList>
            <person name="Sun Q."/>
            <person name="Kim S."/>
        </authorList>
    </citation>
    <scope>NUCLEOTIDE SEQUENCE</scope>
    <source>
        <strain evidence="2">KCTC 23714</strain>
    </source>
</reference>
<dbReference type="RefSeq" id="WP_189635058.1">
    <property type="nucleotide sequence ID" value="NZ_BMYQ01000015.1"/>
</dbReference>
<accession>A0A918J2V7</accession>
<feature type="compositionally biased region" description="Basic and acidic residues" evidence="1">
    <location>
        <begin position="1"/>
        <end position="24"/>
    </location>
</feature>
<dbReference type="AlphaFoldDB" id="A0A918J2V7"/>
<protein>
    <submittedName>
        <fullName evidence="2">Uncharacterized protein</fullName>
    </submittedName>
</protein>
<evidence type="ECO:0000256" key="1">
    <source>
        <dbReference type="SAM" id="MobiDB-lite"/>
    </source>
</evidence>
<feature type="compositionally biased region" description="Basic and acidic residues" evidence="1">
    <location>
        <begin position="35"/>
        <end position="53"/>
    </location>
</feature>
<evidence type="ECO:0000313" key="2">
    <source>
        <dbReference type="EMBL" id="GGW42722.1"/>
    </source>
</evidence>
<feature type="region of interest" description="Disordered" evidence="1">
    <location>
        <begin position="1"/>
        <end position="246"/>
    </location>
</feature>
<dbReference type="EMBL" id="BMYQ01000015">
    <property type="protein sequence ID" value="GGW42722.1"/>
    <property type="molecule type" value="Genomic_DNA"/>
</dbReference>
<dbReference type="Proteomes" id="UP000628984">
    <property type="component" value="Unassembled WGS sequence"/>
</dbReference>
<feature type="compositionally biased region" description="Basic and acidic residues" evidence="1">
    <location>
        <begin position="114"/>
        <end position="163"/>
    </location>
</feature>
<gene>
    <name evidence="2" type="ORF">GCM10011452_33760</name>
</gene>
<feature type="compositionally biased region" description="Basic and acidic residues" evidence="1">
    <location>
        <begin position="230"/>
        <end position="246"/>
    </location>
</feature>
<comment type="caution">
    <text evidence="2">The sequence shown here is derived from an EMBL/GenBank/DDBJ whole genome shotgun (WGS) entry which is preliminary data.</text>
</comment>
<organism evidence="2 3">
    <name type="scientific">Gemmobacter lanyuensis</name>
    <dbReference type="NCBI Taxonomy" id="1054497"/>
    <lineage>
        <taxon>Bacteria</taxon>
        <taxon>Pseudomonadati</taxon>
        <taxon>Pseudomonadota</taxon>
        <taxon>Alphaproteobacteria</taxon>
        <taxon>Rhodobacterales</taxon>
        <taxon>Paracoccaceae</taxon>
        <taxon>Gemmobacter</taxon>
    </lineage>
</organism>
<keyword evidence="3" id="KW-1185">Reference proteome</keyword>